<feature type="compositionally biased region" description="Polar residues" evidence="1">
    <location>
        <begin position="115"/>
        <end position="130"/>
    </location>
</feature>
<feature type="compositionally biased region" description="Basic and acidic residues" evidence="1">
    <location>
        <begin position="184"/>
        <end position="208"/>
    </location>
</feature>
<evidence type="ECO:0000313" key="2">
    <source>
        <dbReference type="EMBL" id="RZC54814.1"/>
    </source>
</evidence>
<name>A0A4Y7J101_PAPSO</name>
<evidence type="ECO:0000313" key="3">
    <source>
        <dbReference type="Proteomes" id="UP000316621"/>
    </source>
</evidence>
<protein>
    <submittedName>
        <fullName evidence="2">Uncharacterized protein</fullName>
    </submittedName>
</protein>
<dbReference type="EMBL" id="CM010717">
    <property type="protein sequence ID" value="RZC54814.1"/>
    <property type="molecule type" value="Genomic_DNA"/>
</dbReference>
<accession>A0A4Y7J101</accession>
<keyword evidence="3" id="KW-1185">Reference proteome</keyword>
<organism evidence="2 3">
    <name type="scientific">Papaver somniferum</name>
    <name type="common">Opium poppy</name>
    <dbReference type="NCBI Taxonomy" id="3469"/>
    <lineage>
        <taxon>Eukaryota</taxon>
        <taxon>Viridiplantae</taxon>
        <taxon>Streptophyta</taxon>
        <taxon>Embryophyta</taxon>
        <taxon>Tracheophyta</taxon>
        <taxon>Spermatophyta</taxon>
        <taxon>Magnoliopsida</taxon>
        <taxon>Ranunculales</taxon>
        <taxon>Papaveraceae</taxon>
        <taxon>Papaveroideae</taxon>
        <taxon>Papaver</taxon>
    </lineage>
</organism>
<dbReference type="Proteomes" id="UP000316621">
    <property type="component" value="Chromosome 3"/>
</dbReference>
<feature type="region of interest" description="Disordered" evidence="1">
    <location>
        <begin position="377"/>
        <end position="424"/>
    </location>
</feature>
<proteinExistence type="predicted"/>
<reference evidence="2 3" key="1">
    <citation type="journal article" date="2018" name="Science">
        <title>The opium poppy genome and morphinan production.</title>
        <authorList>
            <person name="Guo L."/>
            <person name="Winzer T."/>
            <person name="Yang X."/>
            <person name="Li Y."/>
            <person name="Ning Z."/>
            <person name="He Z."/>
            <person name="Teodor R."/>
            <person name="Lu Y."/>
            <person name="Bowser T.A."/>
            <person name="Graham I.A."/>
            <person name="Ye K."/>
        </authorList>
    </citation>
    <scope>NUCLEOTIDE SEQUENCE [LARGE SCALE GENOMIC DNA]</scope>
    <source>
        <strain evidence="3">cv. HN1</strain>
        <tissue evidence="2">Leaves</tissue>
    </source>
</reference>
<feature type="region of interest" description="Disordered" evidence="1">
    <location>
        <begin position="98"/>
        <end position="130"/>
    </location>
</feature>
<dbReference type="AlphaFoldDB" id="A0A4Y7J101"/>
<evidence type="ECO:0000256" key="1">
    <source>
        <dbReference type="SAM" id="MobiDB-lite"/>
    </source>
</evidence>
<feature type="compositionally biased region" description="Basic and acidic residues" evidence="1">
    <location>
        <begin position="381"/>
        <end position="407"/>
    </location>
</feature>
<dbReference type="Gramene" id="RZC54814">
    <property type="protein sequence ID" value="RZC54814"/>
    <property type="gene ID" value="C5167_013668"/>
</dbReference>
<feature type="compositionally biased region" description="Low complexity" evidence="1">
    <location>
        <begin position="262"/>
        <end position="273"/>
    </location>
</feature>
<feature type="region of interest" description="Disordered" evidence="1">
    <location>
        <begin position="242"/>
        <end position="273"/>
    </location>
</feature>
<gene>
    <name evidence="2" type="ORF">C5167_013668</name>
</gene>
<sequence>MIKAHVLAGKNRDESWLLPRSPRLIEQAEHHELEHPEDKRNRLEKERNIYQRIRNTFASENDRALMLEQRRIRERGRKNALTEEEIQRDRERRRIAYHKRPHQTVEGEINDTKRQASTTAHAPFATSTSQIPSVGSIYSSIKKSCESLTRIASSLECHQASSSRPRKSPRLIDQAQRQELIEAETEKGNDRESKLEQRRVHAREKRSALTEQEIDRDLERRRNVYQRRRQQTVVGIEGNLPTRFSNLRQSPGFLNRDRMDEPGPSTTGASTSTTFTSQATFIPRRSPRISGQVERREVDIEKERDIHQGMTGASFSNNSKGKAVALVPGIVEHQHGDVHAAEASRKRKGKSVAVYQAPKQRRANNCVPGRNTSKAIVIGSRDGENDNRDQVDHDISSDDGDHYKIDTSDDDVVADDANQIRRSV</sequence>
<feature type="region of interest" description="Disordered" evidence="1">
    <location>
        <begin position="182"/>
        <end position="208"/>
    </location>
</feature>